<dbReference type="RefSeq" id="WP_202094947.1">
    <property type="nucleotide sequence ID" value="NZ_CP061035.1"/>
</dbReference>
<name>A0A974NW88_9SPHN</name>
<protein>
    <submittedName>
        <fullName evidence="1">Uncharacterized protein</fullName>
    </submittedName>
</protein>
<evidence type="ECO:0000313" key="2">
    <source>
        <dbReference type="Proteomes" id="UP000595894"/>
    </source>
</evidence>
<gene>
    <name evidence="1" type="ORF">H5J25_04570</name>
</gene>
<sequence>MARTKSRATAAWDEERVELRVALHLLEASGVRASAEHLAISTRIKELDRLIREELGYRVARG</sequence>
<dbReference type="Proteomes" id="UP000595894">
    <property type="component" value="Chromosome"/>
</dbReference>
<dbReference type="AlphaFoldDB" id="A0A974NW88"/>
<proteinExistence type="predicted"/>
<dbReference type="KEGG" id="sari:H5J25_04570"/>
<dbReference type="EMBL" id="CP061035">
    <property type="protein sequence ID" value="QQV78020.1"/>
    <property type="molecule type" value="Genomic_DNA"/>
</dbReference>
<keyword evidence="2" id="KW-1185">Reference proteome</keyword>
<accession>A0A974NW88</accession>
<organism evidence="1 2">
    <name type="scientific">Sphingomonas aliaeris</name>
    <dbReference type="NCBI Taxonomy" id="2759526"/>
    <lineage>
        <taxon>Bacteria</taxon>
        <taxon>Pseudomonadati</taxon>
        <taxon>Pseudomonadota</taxon>
        <taxon>Alphaproteobacteria</taxon>
        <taxon>Sphingomonadales</taxon>
        <taxon>Sphingomonadaceae</taxon>
        <taxon>Sphingomonas</taxon>
    </lineage>
</organism>
<reference evidence="2" key="1">
    <citation type="submission" date="2020-09" db="EMBL/GenBank/DDBJ databases">
        <title>Sphingomonas sp., a new species isolated from pork steak.</title>
        <authorList>
            <person name="Heidler von Heilborn D."/>
        </authorList>
    </citation>
    <scope>NUCLEOTIDE SEQUENCE [LARGE SCALE GENOMIC DNA]</scope>
</reference>
<evidence type="ECO:0000313" key="1">
    <source>
        <dbReference type="EMBL" id="QQV78020.1"/>
    </source>
</evidence>